<feature type="domain" description="Phosphoribosylformylglycinamidine synthase N-terminal" evidence="6">
    <location>
        <begin position="87"/>
        <end position="152"/>
    </location>
</feature>
<keyword evidence="4" id="KW-0067">ATP-binding</keyword>
<keyword evidence="2" id="KW-0547">Nucleotide-binding</keyword>
<dbReference type="Gene3D" id="3.40.50.880">
    <property type="match status" value="1"/>
</dbReference>
<dbReference type="EMBL" id="MGEK01000039">
    <property type="protein sequence ID" value="OGL80258.1"/>
    <property type="molecule type" value="Genomic_DNA"/>
</dbReference>
<dbReference type="SUPFAM" id="SSF52317">
    <property type="entry name" value="Class I glutamine amidotransferase-like"/>
    <property type="match status" value="1"/>
</dbReference>
<organism evidence="8 9">
    <name type="scientific">Candidatus Uhrbacteria bacterium RIFCSPLOWO2_01_FULL_47_25</name>
    <dbReference type="NCBI Taxonomy" id="1802402"/>
    <lineage>
        <taxon>Bacteria</taxon>
        <taxon>Candidatus Uhriibacteriota</taxon>
    </lineage>
</organism>
<dbReference type="CDD" id="cd02204">
    <property type="entry name" value="PurL_repeat2"/>
    <property type="match status" value="1"/>
</dbReference>
<dbReference type="Gene3D" id="3.90.650.10">
    <property type="entry name" value="PurM-like C-terminal domain"/>
    <property type="match status" value="2"/>
</dbReference>
<evidence type="ECO:0000259" key="7">
    <source>
        <dbReference type="Pfam" id="PF22689"/>
    </source>
</evidence>
<dbReference type="GO" id="GO:0005524">
    <property type="term" value="F:ATP binding"/>
    <property type="evidence" value="ECO:0007669"/>
    <property type="project" value="UniProtKB-KW"/>
</dbReference>
<dbReference type="Pfam" id="PF13507">
    <property type="entry name" value="GATase_5"/>
    <property type="match status" value="1"/>
</dbReference>
<evidence type="ECO:0000256" key="4">
    <source>
        <dbReference type="ARBA" id="ARBA00022840"/>
    </source>
</evidence>
<name>A0A1F7URD0_9BACT</name>
<dbReference type="InterPro" id="IPR036604">
    <property type="entry name" value="PurS-like_sf"/>
</dbReference>
<keyword evidence="3" id="KW-0658">Purine biosynthesis</keyword>
<dbReference type="InterPro" id="IPR055181">
    <property type="entry name" value="FGAR-AT_PurM_N-like"/>
</dbReference>
<dbReference type="SUPFAM" id="SSF82697">
    <property type="entry name" value="PurS-like"/>
    <property type="match status" value="1"/>
</dbReference>
<gene>
    <name evidence="8" type="ORF">A2936_02735</name>
</gene>
<dbReference type="GO" id="GO:0005737">
    <property type="term" value="C:cytoplasm"/>
    <property type="evidence" value="ECO:0007669"/>
    <property type="project" value="TreeGrafter"/>
</dbReference>
<dbReference type="NCBIfam" id="NF003672">
    <property type="entry name" value="PRK05297.1"/>
    <property type="match status" value="1"/>
</dbReference>
<evidence type="ECO:0000259" key="5">
    <source>
        <dbReference type="Pfam" id="PF02769"/>
    </source>
</evidence>
<dbReference type="Pfam" id="PF18076">
    <property type="entry name" value="FGAR-AT_N"/>
    <property type="match status" value="1"/>
</dbReference>
<comment type="caution">
    <text evidence="8">The sequence shown here is derived from an EMBL/GenBank/DDBJ whole genome shotgun (WGS) entry which is preliminary data.</text>
</comment>
<dbReference type="GO" id="GO:0006164">
    <property type="term" value="P:purine nucleotide biosynthetic process"/>
    <property type="evidence" value="ECO:0007669"/>
    <property type="project" value="UniProtKB-KW"/>
</dbReference>
<dbReference type="Proteomes" id="UP000176846">
    <property type="component" value="Unassembled WGS sequence"/>
</dbReference>
<evidence type="ECO:0000256" key="1">
    <source>
        <dbReference type="ARBA" id="ARBA00022598"/>
    </source>
</evidence>
<dbReference type="SUPFAM" id="SSF109736">
    <property type="entry name" value="FGAM synthase PurL, linker domain"/>
    <property type="match status" value="1"/>
</dbReference>
<dbReference type="PANTHER" id="PTHR10099:SF1">
    <property type="entry name" value="PHOSPHORIBOSYLFORMYLGLYCINAMIDINE SYNTHASE"/>
    <property type="match status" value="1"/>
</dbReference>
<dbReference type="InterPro" id="IPR036676">
    <property type="entry name" value="PurM-like_C_sf"/>
</dbReference>
<dbReference type="Pfam" id="PF02769">
    <property type="entry name" value="AIRS_C"/>
    <property type="match status" value="2"/>
</dbReference>
<evidence type="ECO:0000313" key="9">
    <source>
        <dbReference type="Proteomes" id="UP000176846"/>
    </source>
</evidence>
<feature type="domain" description="PurM-like C-terminal" evidence="5">
    <location>
        <begin position="839"/>
        <end position="970"/>
    </location>
</feature>
<sequence>MAISTITTLHHLYAYPAEFPVQVLTLALEAAGLQEEVIHTESCFNIGATEALTTEEVLAFTKLPVRLFREIARTPDTSWLSSFPWVFEFGPRLNFDTPYSSQAVRICQRCGLGKIHRVELSHRFALNRALDPETAERFAAALYDPMLEMPYREPLKSFDHGLVRQATKVYAVRERGVEALREFERDWGIKWDEYDEALAFELSLERDENPTDAFLMIVAQLISEHSRHGYYKGKRTRNGRLLLQTLMQIIKDPLILHRSNSTVAFDCDSSAIRGGLTEMLIPEKPGEPSSWVIVTRDLDDTLTAETHNHPCRISPPAGADTGVGGRQADNYVTRRGADLGVAGAGYCTGNLCIPGHLQPWEKDGWSSRPGYPTPLQIMLGASHGTRRYGNASGEALTYGFVRTLFVVTPDGQAWGWEKPILFTVGAGVMNHEDVAPVEPQAGMLVGYVGGPRFRLGIGGGTASSSAIGYDVDMAILLRSVQRGDALMRRCFGNFFRTCFWLGRRNPVQKSSDLGAGGLSNGPPEIVYPAGAVFDLDQVPWGDDTLSDVERVGNESQESAVMLAWPTDWPLIQAICQREHLPCAVIGTVTGDGRLVMKSRGQVIVNAPLEPMLGTERQKTFVLTPKKERRQPLSMPPEETIRESLDLVFGLLSVCSKRWTTIEGDRSVGGLVAQQQDVGPYQAPIADCSIKAASHFSLRGTAHSIGEQPLSSLISPGASVRLAAAEAILNLGGVKIIGLGDVKCSLNAMLATKLPGEGIWLEEAMQALRQFLAEFQGCEPDGGKDSSAMFDLRVNPDGQLQEVRAPREIVISTNAPVPDITVKVTPDLKEAGRELLWLECNPHQHRLGGSALAQGHGQIGDECPDVKAADLKHLFEAAQELVDLGLISAYHDTAGDGSLVTALEMAFAANLGLDLDFRSQHEARATLFAQEPGAIVECVRIDAVQEVLHRHGVTAQTIGHSLSTPEIKVSVNGSIVLDEQMVDLRAKWEELSSIIDKMKANSACVDAESRARRKMLTSPPYKLTFTPKPTPTAILTAKSKIRIAMLREEGTRGEPEMAAAFYDGGFDPVDVATDDLERGKITLHGFRGRVLPGGWSFRDVFGAGQGWAAVMKGPALADQYLEFCSRPDTFTFGVCNGAQVDASLGLTLGHLFPEEKLPWFTENVSGRFECRFVTLGFRKSPAIMLRGMEGSIFGAWVAHKEGRLTFPDPEVLQFVLTNDLAPIFYVGPDGEPTEEYPFNPNGSPGGITALCSPDGRKFFMMPHAVDRGFRMWQGAYVSSEWTWLEVSPYLQMVQNARTWCEQW</sequence>
<dbReference type="SUPFAM" id="SSF55326">
    <property type="entry name" value="PurM N-terminal domain-like"/>
    <property type="match status" value="2"/>
</dbReference>
<dbReference type="InterPro" id="IPR040707">
    <property type="entry name" value="FGAR-AT_N"/>
</dbReference>
<accession>A0A1F7URD0</accession>
<evidence type="ECO:0000256" key="2">
    <source>
        <dbReference type="ARBA" id="ARBA00022741"/>
    </source>
</evidence>
<evidence type="ECO:0000313" key="8">
    <source>
        <dbReference type="EMBL" id="OGL80258.1"/>
    </source>
</evidence>
<evidence type="ECO:0008006" key="10">
    <source>
        <dbReference type="Google" id="ProtNLM"/>
    </source>
</evidence>
<feature type="domain" description="FGAR-AT PurM N-terminal-like" evidence="7">
    <location>
        <begin position="656"/>
        <end position="814"/>
    </location>
</feature>
<reference evidence="8 9" key="1">
    <citation type="journal article" date="2016" name="Nat. Commun.">
        <title>Thousands of microbial genomes shed light on interconnected biogeochemical processes in an aquifer system.</title>
        <authorList>
            <person name="Anantharaman K."/>
            <person name="Brown C.T."/>
            <person name="Hug L.A."/>
            <person name="Sharon I."/>
            <person name="Castelle C.J."/>
            <person name="Probst A.J."/>
            <person name="Thomas B.C."/>
            <person name="Singh A."/>
            <person name="Wilkins M.J."/>
            <person name="Karaoz U."/>
            <person name="Brodie E.L."/>
            <person name="Williams K.H."/>
            <person name="Hubbard S.S."/>
            <person name="Banfield J.F."/>
        </authorList>
    </citation>
    <scope>NUCLEOTIDE SEQUENCE [LARGE SCALE GENOMIC DNA]</scope>
</reference>
<dbReference type="SUPFAM" id="SSF56042">
    <property type="entry name" value="PurM C-terminal domain-like"/>
    <property type="match status" value="2"/>
</dbReference>
<dbReference type="GO" id="GO:0004642">
    <property type="term" value="F:phosphoribosylformylglycinamidine synthase activity"/>
    <property type="evidence" value="ECO:0007669"/>
    <property type="project" value="TreeGrafter"/>
</dbReference>
<keyword evidence="1" id="KW-0436">Ligase</keyword>
<evidence type="ECO:0000259" key="6">
    <source>
        <dbReference type="Pfam" id="PF18076"/>
    </source>
</evidence>
<feature type="domain" description="PurM-like C-terminal" evidence="5">
    <location>
        <begin position="441"/>
        <end position="595"/>
    </location>
</feature>
<evidence type="ECO:0000256" key="3">
    <source>
        <dbReference type="ARBA" id="ARBA00022755"/>
    </source>
</evidence>
<dbReference type="Pfam" id="PF22689">
    <property type="entry name" value="FGAR-AT_PurM_N-like"/>
    <property type="match status" value="1"/>
</dbReference>
<dbReference type="InterPro" id="IPR036921">
    <property type="entry name" value="PurM-like_N_sf"/>
</dbReference>
<protein>
    <recommendedName>
        <fullName evidence="10">Phosphoribosylformylglycinamidine synthase</fullName>
    </recommendedName>
</protein>
<dbReference type="Gene3D" id="3.30.1330.10">
    <property type="entry name" value="PurM-like, N-terminal domain"/>
    <property type="match status" value="2"/>
</dbReference>
<dbReference type="PANTHER" id="PTHR10099">
    <property type="entry name" value="PHOSPHORIBOSYLFORMYLGLYCINAMIDINE SYNTHASE"/>
    <property type="match status" value="1"/>
</dbReference>
<proteinExistence type="predicted"/>
<dbReference type="InterPro" id="IPR029062">
    <property type="entry name" value="Class_I_gatase-like"/>
</dbReference>
<dbReference type="SMART" id="SM01211">
    <property type="entry name" value="GATase_5"/>
    <property type="match status" value="1"/>
</dbReference>
<dbReference type="InterPro" id="IPR010918">
    <property type="entry name" value="PurM-like_C_dom"/>
</dbReference>